<evidence type="ECO:0000256" key="5">
    <source>
        <dbReference type="RuleBase" id="RU003796"/>
    </source>
</evidence>
<evidence type="ECO:0000259" key="7">
    <source>
        <dbReference type="SMART" id="SM01372"/>
    </source>
</evidence>
<feature type="compositionally biased region" description="Basic and acidic residues" evidence="6">
    <location>
        <begin position="314"/>
        <end position="325"/>
    </location>
</feature>
<proteinExistence type="inferred from homology"/>
<dbReference type="Pfam" id="PF02319">
    <property type="entry name" value="WHD_E2F_TDP"/>
    <property type="match status" value="2"/>
</dbReference>
<keyword evidence="4 5" id="KW-0804">Transcription</keyword>
<accession>A0AAD4NFK0</accession>
<gene>
    <name evidence="8" type="ORF">DdX_00653</name>
</gene>
<feature type="region of interest" description="Disordered" evidence="6">
    <location>
        <begin position="128"/>
        <end position="158"/>
    </location>
</feature>
<name>A0AAD4NFK0_9BILA</name>
<feature type="region of interest" description="Disordered" evidence="6">
    <location>
        <begin position="641"/>
        <end position="673"/>
    </location>
</feature>
<dbReference type="AlphaFoldDB" id="A0AAD4NFK0"/>
<dbReference type="PANTHER" id="PTHR12081:SF7">
    <property type="entry name" value="TRANSCRIPTION FACTOR EFL-3"/>
    <property type="match status" value="1"/>
</dbReference>
<dbReference type="InterPro" id="IPR003316">
    <property type="entry name" value="E2F_WHTH_DNA-bd_dom"/>
</dbReference>
<keyword evidence="2 5" id="KW-0805">Transcription regulation</keyword>
<dbReference type="InterPro" id="IPR036388">
    <property type="entry name" value="WH-like_DNA-bd_sf"/>
</dbReference>
<dbReference type="GO" id="GO:0090575">
    <property type="term" value="C:RNA polymerase II transcription regulator complex"/>
    <property type="evidence" value="ECO:0007669"/>
    <property type="project" value="TreeGrafter"/>
</dbReference>
<dbReference type="SUPFAM" id="SSF46785">
    <property type="entry name" value="Winged helix' DNA-binding domain"/>
    <property type="match status" value="2"/>
</dbReference>
<evidence type="ECO:0000256" key="4">
    <source>
        <dbReference type="ARBA" id="ARBA00023163"/>
    </source>
</evidence>
<keyword evidence="3 5" id="KW-0238">DNA-binding</keyword>
<dbReference type="Proteomes" id="UP001201812">
    <property type="component" value="Unassembled WGS sequence"/>
</dbReference>
<evidence type="ECO:0000256" key="3">
    <source>
        <dbReference type="ARBA" id="ARBA00023125"/>
    </source>
</evidence>
<feature type="compositionally biased region" description="Polar residues" evidence="6">
    <location>
        <begin position="641"/>
        <end position="655"/>
    </location>
</feature>
<keyword evidence="5" id="KW-0539">Nucleus</keyword>
<sequence>MLHSFEETKNNFSYSEFVDVCSTDDDGERTNSVETSYLYLNPHIPICDDEENKENIDPLALSLKKDTLASCIDSDNPNQSATSNTELTSSSSPTSHMTNQECALNSMKFERPANITVMPSSINTVKCESDKQEYGGAGEESCGDEDVEPDAGSGQKGAFSRKERSLGLLCKRFLLAMGEEASNGNDVHLESVARKMNVEKRRIYDIVNVMEALEAMSKTNKSFYRWHGLSSLPQLMDTLQKEAMEIDLPNRILKVEQAMCSFTELSPLTRRSSDIVGSLVEGEPMTSLNMSREFKSATDLSSISRDCKQMPNQRDFDDTSNKFEDSQNFDTSSAKPIDCSQIRDRNGKNSLAQLCRRFLMVLLCNPVSLDVASTVLIKDPESEGFEPPSRSRCRRLYDIANVLVAMGLIKKVHYLFGTKKIPLFVYCGPEPDVSPTKSHLNMTEFLDRTGLLALNANLARISATNTASSSTTNLGSLSHFSFSMAAGFHYSRQSGSLYSAISEGDTVKQYLTNKASITKTGVILNSTRKRPFGEVKDVLGVESSAKRANLQTNASAVHNDENRLELPKPEPRILRQPAYLNIANCPPLPQLQNQDSFNLLAMNLSQQRTNSNALGSNFSVTAATISALHSMQPKLPIVNNENSQETSTSQLSQYYGSPACDKENSYDSENLPKRSANKNFNEYGSMGSLKPKVSHSVLSILGVSQAGNIANNLSVNSSSPKAFKPVNRPHLFYN</sequence>
<comment type="similarity">
    <text evidence="1 5">Belongs to the E2F/DP family.</text>
</comment>
<comment type="caution">
    <text evidence="8">The sequence shown here is derived from an EMBL/GenBank/DDBJ whole genome shotgun (WGS) entry which is preliminary data.</text>
</comment>
<evidence type="ECO:0000313" key="8">
    <source>
        <dbReference type="EMBL" id="KAI1728468.1"/>
    </source>
</evidence>
<evidence type="ECO:0000313" key="9">
    <source>
        <dbReference type="Proteomes" id="UP001201812"/>
    </source>
</evidence>
<dbReference type="GO" id="GO:0000981">
    <property type="term" value="F:DNA-binding transcription factor activity, RNA polymerase II-specific"/>
    <property type="evidence" value="ECO:0007669"/>
    <property type="project" value="TreeGrafter"/>
</dbReference>
<evidence type="ECO:0000256" key="2">
    <source>
        <dbReference type="ARBA" id="ARBA00023015"/>
    </source>
</evidence>
<dbReference type="GO" id="GO:0000978">
    <property type="term" value="F:RNA polymerase II cis-regulatory region sequence-specific DNA binding"/>
    <property type="evidence" value="ECO:0007669"/>
    <property type="project" value="InterPro"/>
</dbReference>
<dbReference type="InterPro" id="IPR036390">
    <property type="entry name" value="WH_DNA-bd_sf"/>
</dbReference>
<dbReference type="EMBL" id="JAKKPZ010000001">
    <property type="protein sequence ID" value="KAI1728468.1"/>
    <property type="molecule type" value="Genomic_DNA"/>
</dbReference>
<feature type="domain" description="E2F/DP family winged-helix DNA-binding" evidence="7">
    <location>
        <begin position="161"/>
        <end position="228"/>
    </location>
</feature>
<protein>
    <submittedName>
        <fullName evidence="8">E2F/DP family winged-helix DNA-binding domain-containing protein</fullName>
    </submittedName>
</protein>
<dbReference type="InterPro" id="IPR015633">
    <property type="entry name" value="E2F"/>
</dbReference>
<dbReference type="FunFam" id="1.10.10.10:FF:000832">
    <property type="entry name" value="E2F-like (Mammalian transcription factor)"/>
    <property type="match status" value="1"/>
</dbReference>
<organism evidence="8 9">
    <name type="scientific">Ditylenchus destructor</name>
    <dbReference type="NCBI Taxonomy" id="166010"/>
    <lineage>
        <taxon>Eukaryota</taxon>
        <taxon>Metazoa</taxon>
        <taxon>Ecdysozoa</taxon>
        <taxon>Nematoda</taxon>
        <taxon>Chromadorea</taxon>
        <taxon>Rhabditida</taxon>
        <taxon>Tylenchina</taxon>
        <taxon>Tylenchomorpha</taxon>
        <taxon>Sphaerularioidea</taxon>
        <taxon>Anguinidae</taxon>
        <taxon>Anguininae</taxon>
        <taxon>Ditylenchus</taxon>
    </lineage>
</organism>
<comment type="subcellular location">
    <subcellularLocation>
        <location evidence="5">Nucleus</location>
    </subcellularLocation>
</comment>
<dbReference type="SMART" id="SM01372">
    <property type="entry name" value="E2F_TDP"/>
    <property type="match status" value="2"/>
</dbReference>
<dbReference type="Gene3D" id="1.10.10.10">
    <property type="entry name" value="Winged helix-like DNA-binding domain superfamily/Winged helix DNA-binding domain"/>
    <property type="match status" value="2"/>
</dbReference>
<feature type="domain" description="E2F/DP family winged-helix DNA-binding" evidence="7">
    <location>
        <begin position="346"/>
        <end position="428"/>
    </location>
</feature>
<reference evidence="8" key="1">
    <citation type="submission" date="2022-01" db="EMBL/GenBank/DDBJ databases">
        <title>Genome Sequence Resource for Two Populations of Ditylenchus destructor, the Migratory Endoparasitic Phytonematode.</title>
        <authorList>
            <person name="Zhang H."/>
            <person name="Lin R."/>
            <person name="Xie B."/>
        </authorList>
    </citation>
    <scope>NUCLEOTIDE SEQUENCE</scope>
    <source>
        <strain evidence="8">BazhouSP</strain>
    </source>
</reference>
<feature type="region of interest" description="Disordered" evidence="6">
    <location>
        <begin position="310"/>
        <end position="332"/>
    </location>
</feature>
<keyword evidence="9" id="KW-1185">Reference proteome</keyword>
<evidence type="ECO:0000256" key="6">
    <source>
        <dbReference type="SAM" id="MobiDB-lite"/>
    </source>
</evidence>
<evidence type="ECO:0000256" key="1">
    <source>
        <dbReference type="ARBA" id="ARBA00010940"/>
    </source>
</evidence>
<feature type="region of interest" description="Disordered" evidence="6">
    <location>
        <begin position="74"/>
        <end position="99"/>
    </location>
</feature>
<dbReference type="PANTHER" id="PTHR12081">
    <property type="entry name" value="TRANSCRIPTION FACTOR E2F"/>
    <property type="match status" value="1"/>
</dbReference>